<dbReference type="SUPFAM" id="SSF51735">
    <property type="entry name" value="NAD(P)-binding Rossmann-fold domains"/>
    <property type="match status" value="1"/>
</dbReference>
<dbReference type="InterPro" id="IPR011042">
    <property type="entry name" value="6-blade_b-propeller_TolB-like"/>
</dbReference>
<dbReference type="Pfam" id="PF02737">
    <property type="entry name" value="3HCDH_N"/>
    <property type="match status" value="1"/>
</dbReference>
<accession>A0A8G1QVU2</accession>
<evidence type="ECO:0000313" key="6">
    <source>
        <dbReference type="Proteomes" id="UP000249526"/>
    </source>
</evidence>
<dbReference type="AlphaFoldDB" id="A0A8G1QVU2"/>
<feature type="domain" description="3-hydroxyacyl-CoA dehydrogenase NAD binding" evidence="4">
    <location>
        <begin position="17"/>
        <end position="195"/>
    </location>
</feature>
<dbReference type="GeneID" id="37165221"/>
<dbReference type="InterPro" id="IPR036291">
    <property type="entry name" value="NAD(P)-bd_dom_sf"/>
</dbReference>
<dbReference type="InterPro" id="IPR006108">
    <property type="entry name" value="3HC_DH_C"/>
</dbReference>
<dbReference type="Gene3D" id="1.10.1040.10">
    <property type="entry name" value="N-(1-d-carboxylethyl)-l-norvaline Dehydrogenase, domain 2"/>
    <property type="match status" value="1"/>
</dbReference>
<dbReference type="RefSeq" id="XP_025512715.1">
    <property type="nucleotide sequence ID" value="XM_025661819.1"/>
</dbReference>
<name>A0A8G1QVU2_9EURO</name>
<organism evidence="5 6">
    <name type="scientific">Aspergillus piperis CBS 112811</name>
    <dbReference type="NCBI Taxonomy" id="1448313"/>
    <lineage>
        <taxon>Eukaryota</taxon>
        <taxon>Fungi</taxon>
        <taxon>Dikarya</taxon>
        <taxon>Ascomycota</taxon>
        <taxon>Pezizomycotina</taxon>
        <taxon>Eurotiomycetes</taxon>
        <taxon>Eurotiomycetidae</taxon>
        <taxon>Eurotiales</taxon>
        <taxon>Aspergillaceae</taxon>
        <taxon>Aspergillus</taxon>
        <taxon>Aspergillus subgen. Circumdati</taxon>
    </lineage>
</organism>
<dbReference type="GO" id="GO:0006631">
    <property type="term" value="P:fatty acid metabolic process"/>
    <property type="evidence" value="ECO:0007669"/>
    <property type="project" value="InterPro"/>
</dbReference>
<dbReference type="InterPro" id="IPR013328">
    <property type="entry name" value="6PGD_dom2"/>
</dbReference>
<dbReference type="SUPFAM" id="SSF63829">
    <property type="entry name" value="Calcium-dependent phosphotriesterase"/>
    <property type="match status" value="1"/>
</dbReference>
<feature type="region of interest" description="Disordered" evidence="2">
    <location>
        <begin position="294"/>
        <end position="317"/>
    </location>
</feature>
<proteinExistence type="predicted"/>
<evidence type="ECO:0000256" key="2">
    <source>
        <dbReference type="SAM" id="MobiDB-lite"/>
    </source>
</evidence>
<protein>
    <recommendedName>
        <fullName evidence="7">3-hydroxyacyl-CoA dehyrogenase</fullName>
    </recommendedName>
</protein>
<feature type="domain" description="3-hydroxyacyl-CoA dehydrogenase C-terminal" evidence="3">
    <location>
        <begin position="199"/>
        <end position="293"/>
    </location>
</feature>
<evidence type="ECO:0000256" key="1">
    <source>
        <dbReference type="ARBA" id="ARBA00023002"/>
    </source>
</evidence>
<evidence type="ECO:0000259" key="3">
    <source>
        <dbReference type="Pfam" id="PF00725"/>
    </source>
</evidence>
<evidence type="ECO:0008006" key="7">
    <source>
        <dbReference type="Google" id="ProtNLM"/>
    </source>
</evidence>
<dbReference type="EMBL" id="KZ825071">
    <property type="protein sequence ID" value="RAH54793.1"/>
    <property type="molecule type" value="Genomic_DNA"/>
</dbReference>
<dbReference type="InterPro" id="IPR006176">
    <property type="entry name" value="3-OHacyl-CoA_DH_NAD-bd"/>
</dbReference>
<dbReference type="Proteomes" id="UP000249526">
    <property type="component" value="Unassembled WGS sequence"/>
</dbReference>
<evidence type="ECO:0000313" key="5">
    <source>
        <dbReference type="EMBL" id="RAH54793.1"/>
    </source>
</evidence>
<dbReference type="PANTHER" id="PTHR48075:SF3">
    <property type="entry name" value="3-HYDROXYACYL-COA DEHYDROGENASE"/>
    <property type="match status" value="1"/>
</dbReference>
<keyword evidence="1" id="KW-0560">Oxidoreductase</keyword>
<dbReference type="PANTHER" id="PTHR48075">
    <property type="entry name" value="3-HYDROXYACYL-COA DEHYDROGENASE FAMILY PROTEIN"/>
    <property type="match status" value="1"/>
</dbReference>
<sequence>MSTAATTITHPSKARPVVIIGAGILGRRIAAVFSSAGYSVHISDPSPSALDSARTYISTHIHEFATTTHSPRPSALSPGRISTFTTVPEAVATAWLVIEAVPEILPLKQSLFADLHAHSPADCILASNSSSYKSRLIGGHLPLSRRVLLLNMHFTMPPAIRTVELMTCGDTDERVFPMLSGVLSECGVIPVTARKESTGFIFNRLWAAIKREILMILAAGVSEPKEIDLLWREMFGRGEESLPPCRLMDAVGLDTVADIEENYVRERGLDGQLTVDWVRERFVSVGKVGRKAEGLGGLYPPDPSTEDVNEKEEEEEGQGPLLYLLDVGLGANTPDIEKVSTAGRILKFQPGTTGMMPVPIITGQSLPDGVDVSPTAGRIFWTNMGQSTSTHDGSVHSATLDGQNICTLLPAGTVHTPKQPVVDDTTQHVYFCDREGMSVHRVRFDGTGHEVLVQTGALDNTAHRRDMTRWCVGIALDRKNGHVYWTQKGPSKGGQGQIFRAGLDVPAGQTADSRNDVELVLEGLPEPIDLEFDEEDGMLYWTDRGEHPWGCSLNRIKVVGGLKVVVKSREILARHFNEPIGLKLDRKGRKVYVADLGGSVYWVDLQNGEKKVVWRDEGCYTGVALISAGERE</sequence>
<dbReference type="Gene3D" id="3.40.50.720">
    <property type="entry name" value="NAD(P)-binding Rossmann-like Domain"/>
    <property type="match status" value="1"/>
</dbReference>
<keyword evidence="6" id="KW-1185">Reference proteome</keyword>
<dbReference type="InterPro" id="IPR008927">
    <property type="entry name" value="6-PGluconate_DH-like_C_sf"/>
</dbReference>
<dbReference type="Pfam" id="PF00725">
    <property type="entry name" value="3HCDH"/>
    <property type="match status" value="1"/>
</dbReference>
<dbReference type="SUPFAM" id="SSF48179">
    <property type="entry name" value="6-phosphogluconate dehydrogenase C-terminal domain-like"/>
    <property type="match status" value="1"/>
</dbReference>
<dbReference type="GO" id="GO:0016616">
    <property type="term" value="F:oxidoreductase activity, acting on the CH-OH group of donors, NAD or NADP as acceptor"/>
    <property type="evidence" value="ECO:0007669"/>
    <property type="project" value="InterPro"/>
</dbReference>
<reference evidence="5 6" key="1">
    <citation type="submission" date="2018-02" db="EMBL/GenBank/DDBJ databases">
        <title>The genomes of Aspergillus section Nigri reveals drivers in fungal speciation.</title>
        <authorList>
            <consortium name="DOE Joint Genome Institute"/>
            <person name="Vesth T.C."/>
            <person name="Nybo J."/>
            <person name="Theobald S."/>
            <person name="Brandl J."/>
            <person name="Frisvad J.C."/>
            <person name="Nielsen K.F."/>
            <person name="Lyhne E.K."/>
            <person name="Kogle M.E."/>
            <person name="Kuo A."/>
            <person name="Riley R."/>
            <person name="Clum A."/>
            <person name="Nolan M."/>
            <person name="Lipzen A."/>
            <person name="Salamov A."/>
            <person name="Henrissat B."/>
            <person name="Wiebenga A."/>
            <person name="De vries R.P."/>
            <person name="Grigoriev I.V."/>
            <person name="Mortensen U.H."/>
            <person name="Andersen M.R."/>
            <person name="Baker S.E."/>
        </authorList>
    </citation>
    <scope>NUCLEOTIDE SEQUENCE [LARGE SCALE GENOMIC DNA]</scope>
    <source>
        <strain evidence="5 6">CBS 112811</strain>
    </source>
</reference>
<gene>
    <name evidence="5" type="ORF">BO85DRAFT_461975</name>
</gene>
<dbReference type="InterPro" id="IPR000033">
    <property type="entry name" value="LDLR_classB_rpt"/>
</dbReference>
<dbReference type="SMART" id="SM00135">
    <property type="entry name" value="LY"/>
    <property type="match status" value="5"/>
</dbReference>
<evidence type="ECO:0000259" key="4">
    <source>
        <dbReference type="Pfam" id="PF02737"/>
    </source>
</evidence>
<feature type="compositionally biased region" description="Acidic residues" evidence="2">
    <location>
        <begin position="304"/>
        <end position="317"/>
    </location>
</feature>
<dbReference type="Gene3D" id="2.120.10.30">
    <property type="entry name" value="TolB, C-terminal domain"/>
    <property type="match status" value="2"/>
</dbReference>
<dbReference type="GO" id="GO:0070403">
    <property type="term" value="F:NAD+ binding"/>
    <property type="evidence" value="ECO:0007669"/>
    <property type="project" value="InterPro"/>
</dbReference>